<organism evidence="4 5">
    <name type="scientific">Vibrio thalassae</name>
    <dbReference type="NCBI Taxonomy" id="1243014"/>
    <lineage>
        <taxon>Bacteria</taxon>
        <taxon>Pseudomonadati</taxon>
        <taxon>Pseudomonadota</taxon>
        <taxon>Gammaproteobacteria</taxon>
        <taxon>Vibrionales</taxon>
        <taxon>Vibrionaceae</taxon>
        <taxon>Vibrio</taxon>
    </lineage>
</organism>
<evidence type="ECO:0000259" key="3">
    <source>
        <dbReference type="Pfam" id="PF25954"/>
    </source>
</evidence>
<name>A0A240EDV9_9VIBR</name>
<dbReference type="EMBL" id="OANU01000003">
    <property type="protein sequence ID" value="SNX46877.1"/>
    <property type="molecule type" value="Genomic_DNA"/>
</dbReference>
<evidence type="ECO:0000313" key="4">
    <source>
        <dbReference type="EMBL" id="SNX46877.1"/>
    </source>
</evidence>
<dbReference type="GO" id="GO:1990281">
    <property type="term" value="C:efflux pump complex"/>
    <property type="evidence" value="ECO:0007669"/>
    <property type="project" value="TreeGrafter"/>
</dbReference>
<dbReference type="Gene3D" id="2.40.50.100">
    <property type="match status" value="1"/>
</dbReference>
<protein>
    <submittedName>
        <fullName evidence="4">Multidrug resistance protein MdtE</fullName>
    </submittedName>
</protein>
<sequence length="371" mass="40116">MPISQSGSFFSKRPWLISLLCIVILSVWLGLGVLKAEETQPSAPSDTAAPLARVVFQTFHAQQVEKKIDLYGRTAPDRTAKLGAEIAGKIIKLNVRKGDSVKAGQSIAQIDLGDLQIRLERAQAMLNVRQQEFNASKSLKSKGLQGEVAYSTAAANLTEAKAMVSAAKLALRNTSVKAPFSGIVDHLYIELGDFVSVGDPVATLIDLDTLIIEADVSERHIQQLVTSQPSQIRFISGDEVTGKLRYISRVSSESTNTFPIEIEVPNPNQRIPAGVSAEVELALDEQLAIKITPAMLALDESGNLGVKTLQENRVAFIPIKLVKAEQDGVWLTGLGEQVDIIVLGQGFVRDGDNVEAISVEQANQIAQQQDQ</sequence>
<proteinExistence type="inferred from homology"/>
<dbReference type="Pfam" id="PF25917">
    <property type="entry name" value="BSH_RND"/>
    <property type="match status" value="1"/>
</dbReference>
<feature type="domain" description="CusB-like beta-barrel" evidence="3">
    <location>
        <begin position="212"/>
        <end position="282"/>
    </location>
</feature>
<dbReference type="Gene3D" id="2.40.30.170">
    <property type="match status" value="1"/>
</dbReference>
<keyword evidence="5" id="KW-1185">Reference proteome</keyword>
<dbReference type="InterPro" id="IPR006143">
    <property type="entry name" value="RND_pump_MFP"/>
</dbReference>
<dbReference type="OrthoDB" id="9806939at2"/>
<dbReference type="NCBIfam" id="TIGR01730">
    <property type="entry name" value="RND_mfp"/>
    <property type="match status" value="1"/>
</dbReference>
<dbReference type="RefSeq" id="WP_096992243.1">
    <property type="nucleotide sequence ID" value="NZ_JBHSII010000001.1"/>
</dbReference>
<evidence type="ECO:0000259" key="2">
    <source>
        <dbReference type="Pfam" id="PF25917"/>
    </source>
</evidence>
<evidence type="ECO:0000313" key="5">
    <source>
        <dbReference type="Proteomes" id="UP000219336"/>
    </source>
</evidence>
<comment type="similarity">
    <text evidence="1">Belongs to the membrane fusion protein (MFP) (TC 8.A.1) family.</text>
</comment>
<feature type="domain" description="Multidrug resistance protein MdtA-like barrel-sandwich hybrid" evidence="2">
    <location>
        <begin position="78"/>
        <end position="205"/>
    </location>
</feature>
<dbReference type="InterPro" id="IPR058625">
    <property type="entry name" value="MdtA-like_BSH"/>
</dbReference>
<dbReference type="Pfam" id="PF25954">
    <property type="entry name" value="Beta-barrel_RND_2"/>
    <property type="match status" value="1"/>
</dbReference>
<dbReference type="PANTHER" id="PTHR30469">
    <property type="entry name" value="MULTIDRUG RESISTANCE PROTEIN MDTA"/>
    <property type="match status" value="1"/>
</dbReference>
<dbReference type="PANTHER" id="PTHR30469:SF29">
    <property type="entry name" value="BLR2860 PROTEIN"/>
    <property type="match status" value="1"/>
</dbReference>
<reference evidence="5" key="1">
    <citation type="submission" date="2016-06" db="EMBL/GenBank/DDBJ databases">
        <authorList>
            <person name="Rodrigo-Torres L."/>
            <person name="Arahal R.D."/>
            <person name="Lucena T."/>
        </authorList>
    </citation>
    <scope>NUCLEOTIDE SEQUENCE [LARGE SCALE GENOMIC DNA]</scope>
    <source>
        <strain evidence="5">CECT8203</strain>
    </source>
</reference>
<gene>
    <name evidence="4" type="primary">mdtE</name>
    <name evidence="4" type="ORF">VTH8203_00525</name>
</gene>
<dbReference type="GO" id="GO:0015562">
    <property type="term" value="F:efflux transmembrane transporter activity"/>
    <property type="evidence" value="ECO:0007669"/>
    <property type="project" value="TreeGrafter"/>
</dbReference>
<dbReference type="InterPro" id="IPR058792">
    <property type="entry name" value="Beta-barrel_RND_2"/>
</dbReference>
<dbReference type="Proteomes" id="UP000219336">
    <property type="component" value="Unassembled WGS sequence"/>
</dbReference>
<dbReference type="SUPFAM" id="SSF111369">
    <property type="entry name" value="HlyD-like secretion proteins"/>
    <property type="match status" value="1"/>
</dbReference>
<evidence type="ECO:0000256" key="1">
    <source>
        <dbReference type="ARBA" id="ARBA00009477"/>
    </source>
</evidence>
<accession>A0A240EDV9</accession>
<dbReference type="AlphaFoldDB" id="A0A240EDV9"/>